<dbReference type="EMBL" id="CAMXCT030001065">
    <property type="protein sequence ID" value="CAL4773573.1"/>
    <property type="molecule type" value="Genomic_DNA"/>
</dbReference>
<organism evidence="1">
    <name type="scientific">Cladocopium goreaui</name>
    <dbReference type="NCBI Taxonomy" id="2562237"/>
    <lineage>
        <taxon>Eukaryota</taxon>
        <taxon>Sar</taxon>
        <taxon>Alveolata</taxon>
        <taxon>Dinophyceae</taxon>
        <taxon>Suessiales</taxon>
        <taxon>Symbiodiniaceae</taxon>
        <taxon>Cladocopium</taxon>
    </lineage>
</organism>
<comment type="caution">
    <text evidence="1">The sequence shown here is derived from an EMBL/GenBank/DDBJ whole genome shotgun (WGS) entry which is preliminary data.</text>
</comment>
<dbReference type="EMBL" id="CAMXCT010001065">
    <property type="protein sequence ID" value="CAI3986261.1"/>
    <property type="molecule type" value="Genomic_DNA"/>
</dbReference>
<proteinExistence type="predicted"/>
<evidence type="ECO:0000313" key="1">
    <source>
        <dbReference type="EMBL" id="CAI3986261.1"/>
    </source>
</evidence>
<reference evidence="1" key="1">
    <citation type="submission" date="2022-10" db="EMBL/GenBank/DDBJ databases">
        <authorList>
            <person name="Chen Y."/>
            <person name="Dougan E. K."/>
            <person name="Chan C."/>
            <person name="Rhodes N."/>
            <person name="Thang M."/>
        </authorList>
    </citation>
    <scope>NUCLEOTIDE SEQUENCE</scope>
</reference>
<reference evidence="2 3" key="2">
    <citation type="submission" date="2024-05" db="EMBL/GenBank/DDBJ databases">
        <authorList>
            <person name="Chen Y."/>
            <person name="Shah S."/>
            <person name="Dougan E. K."/>
            <person name="Thang M."/>
            <person name="Chan C."/>
        </authorList>
    </citation>
    <scope>NUCLEOTIDE SEQUENCE [LARGE SCALE GENOMIC DNA]</scope>
</reference>
<name>A0A9P1C9L5_9DINO</name>
<evidence type="ECO:0000313" key="3">
    <source>
        <dbReference type="Proteomes" id="UP001152797"/>
    </source>
</evidence>
<evidence type="ECO:0000313" key="2">
    <source>
        <dbReference type="EMBL" id="CAL4773573.1"/>
    </source>
</evidence>
<dbReference type="EMBL" id="CAMXCT020001065">
    <property type="protein sequence ID" value="CAL1139636.1"/>
    <property type="molecule type" value="Genomic_DNA"/>
</dbReference>
<dbReference type="Proteomes" id="UP001152797">
    <property type="component" value="Unassembled WGS sequence"/>
</dbReference>
<sequence length="157" mass="17554">MPKKGTLGCLAKSHGQWWVCHFNNLHFNTGAQKITAKAELMALLKILSDAKFTEVTGPQRRRVLVLLRDVSNSNVVSGIQAYLEAMGGLSVVSMESLSQLTGAPRQRTLRRLREKVQQEMYLLGEALPCYRFWGECRASMAKKAWSIPPIHSVLLAD</sequence>
<accession>A0A9P1C9L5</accession>
<dbReference type="AlphaFoldDB" id="A0A9P1C9L5"/>
<gene>
    <name evidence="1" type="ORF">C1SCF055_LOCUS13627</name>
</gene>
<keyword evidence="3" id="KW-1185">Reference proteome</keyword>
<protein>
    <submittedName>
        <fullName evidence="1">Uncharacterized protein</fullName>
    </submittedName>
</protein>